<dbReference type="InterPro" id="IPR016181">
    <property type="entry name" value="Acyl_CoA_acyltransferase"/>
</dbReference>
<dbReference type="SUPFAM" id="SSF55729">
    <property type="entry name" value="Acyl-CoA N-acyltransferases (Nat)"/>
    <property type="match status" value="1"/>
</dbReference>
<gene>
    <name evidence="4" type="ORF">C427_5130</name>
</gene>
<evidence type="ECO:0000313" key="4">
    <source>
        <dbReference type="EMBL" id="AGH47229.1"/>
    </source>
</evidence>
<evidence type="ECO:0000313" key="5">
    <source>
        <dbReference type="Proteomes" id="UP000011864"/>
    </source>
</evidence>
<feature type="domain" description="N-acetyltransferase" evidence="3">
    <location>
        <begin position="4"/>
        <end position="147"/>
    </location>
</feature>
<organism evidence="4 5">
    <name type="scientific">Paraglaciecola psychrophila 170</name>
    <dbReference type="NCBI Taxonomy" id="1129794"/>
    <lineage>
        <taxon>Bacteria</taxon>
        <taxon>Pseudomonadati</taxon>
        <taxon>Pseudomonadota</taxon>
        <taxon>Gammaproteobacteria</taxon>
        <taxon>Alteromonadales</taxon>
        <taxon>Alteromonadaceae</taxon>
        <taxon>Paraglaciecola</taxon>
    </lineage>
</organism>
<dbReference type="KEGG" id="gps:C427_5130"/>
<dbReference type="Proteomes" id="UP000011864">
    <property type="component" value="Chromosome"/>
</dbReference>
<dbReference type="InterPro" id="IPR050769">
    <property type="entry name" value="NAT_camello-type"/>
</dbReference>
<proteinExistence type="predicted"/>
<dbReference type="Pfam" id="PF09500">
    <property type="entry name" value="YiiD_C"/>
    <property type="match status" value="1"/>
</dbReference>
<dbReference type="PROSITE" id="PS50890">
    <property type="entry name" value="PUA"/>
    <property type="match status" value="1"/>
</dbReference>
<name>K6ZU37_9ALTE</name>
<accession>K6ZU37</accession>
<dbReference type="eggNOG" id="COG2050">
    <property type="taxonomic scope" value="Bacteria"/>
</dbReference>
<evidence type="ECO:0000259" key="3">
    <source>
        <dbReference type="PROSITE" id="PS51186"/>
    </source>
</evidence>
<protein>
    <submittedName>
        <fullName evidence="4">Thioesterase domain-containing protein</fullName>
    </submittedName>
</protein>
<dbReference type="OrthoDB" id="4305330at2"/>
<keyword evidence="1" id="KW-0808">Transferase</keyword>
<dbReference type="NCBIfam" id="TIGR02447">
    <property type="entry name" value="yiiD_Cterm"/>
    <property type="match status" value="1"/>
</dbReference>
<dbReference type="HOGENOM" id="CLU_063776_0_0_6"/>
<keyword evidence="2" id="KW-1133">Transmembrane helix</keyword>
<dbReference type="PROSITE" id="PS51186">
    <property type="entry name" value="GNAT"/>
    <property type="match status" value="1"/>
</dbReference>
<dbReference type="EMBL" id="CP003837">
    <property type="protein sequence ID" value="AGH47229.1"/>
    <property type="molecule type" value="Genomic_DNA"/>
</dbReference>
<dbReference type="Gene3D" id="3.10.129.10">
    <property type="entry name" value="Hotdog Thioesterase"/>
    <property type="match status" value="1"/>
</dbReference>
<dbReference type="GO" id="GO:0008080">
    <property type="term" value="F:N-acetyltransferase activity"/>
    <property type="evidence" value="ECO:0007669"/>
    <property type="project" value="InterPro"/>
</dbReference>
<dbReference type="InterPro" id="IPR000182">
    <property type="entry name" value="GNAT_dom"/>
</dbReference>
<dbReference type="STRING" id="1129794.C427_5130"/>
<keyword evidence="2" id="KW-0812">Transmembrane</keyword>
<dbReference type="Pfam" id="PF00583">
    <property type="entry name" value="Acetyltransf_1"/>
    <property type="match status" value="1"/>
</dbReference>
<feature type="transmembrane region" description="Helical" evidence="2">
    <location>
        <begin position="202"/>
        <end position="221"/>
    </location>
</feature>
<dbReference type="Gene3D" id="3.40.630.30">
    <property type="match status" value="1"/>
</dbReference>
<dbReference type="SUPFAM" id="SSF54637">
    <property type="entry name" value="Thioesterase/thiol ester dehydrase-isomerase"/>
    <property type="match status" value="1"/>
</dbReference>
<keyword evidence="5" id="KW-1185">Reference proteome</keyword>
<dbReference type="RefSeq" id="WP_007641502.1">
    <property type="nucleotide sequence ID" value="NC_020514.1"/>
</dbReference>
<reference evidence="4 5" key="1">
    <citation type="journal article" date="2013" name="Genome Announc.">
        <title>Complete Genome Sequence of Glaciecola psychrophila Strain 170T.</title>
        <authorList>
            <person name="Yin J."/>
            <person name="Chen J."/>
            <person name="Liu G."/>
            <person name="Yu Y."/>
            <person name="Song L."/>
            <person name="Wang X."/>
            <person name="Qu X."/>
        </authorList>
    </citation>
    <scope>NUCLEOTIDE SEQUENCE [LARGE SCALE GENOMIC DNA]</scope>
    <source>
        <strain evidence="4 5">170</strain>
    </source>
</reference>
<dbReference type="PANTHER" id="PTHR13947:SF37">
    <property type="entry name" value="LD18367P"/>
    <property type="match status" value="1"/>
</dbReference>
<dbReference type="AlphaFoldDB" id="K6ZU37"/>
<sequence length="303" mass="34189">MYKIDTPSSEQDFTEYFAFRWKMLREPWKYPEGSEKDEYEQVSQHRMIRNPDGDVIAVGRVHMNSGEEAQVRHVAVEKDYQGKGLAKMLVASLEAVARAEGAERIVTNSTQASIALFTSLGFKAQKGSIKELGEQQRQQMVKKIFDPSSFLLHPKWCELLQRTWHETIPISEQMGIKIHQYSGRTLETRASLNKNINLHGTMFAGSIFSLATLTGWGMIFLQLKEKGLVGDIVLGDGNINYHKPITMQPRALCNIESLNGKFESLAKNKKCQIKLNVSIMDSDNAVAEFSGVFWVLPTKETGT</sequence>
<keyword evidence="2" id="KW-0472">Membrane</keyword>
<evidence type="ECO:0000256" key="2">
    <source>
        <dbReference type="SAM" id="Phobius"/>
    </source>
</evidence>
<evidence type="ECO:0000256" key="1">
    <source>
        <dbReference type="ARBA" id="ARBA00022679"/>
    </source>
</evidence>
<dbReference type="PATRIC" id="fig|1129794.4.peg.5115"/>
<dbReference type="InterPro" id="IPR012660">
    <property type="entry name" value="YiiD_C"/>
</dbReference>
<dbReference type="eggNOG" id="COG0456">
    <property type="taxonomic scope" value="Bacteria"/>
</dbReference>
<dbReference type="CDD" id="cd04301">
    <property type="entry name" value="NAT_SF"/>
    <property type="match status" value="1"/>
</dbReference>
<dbReference type="InterPro" id="IPR029069">
    <property type="entry name" value="HotDog_dom_sf"/>
</dbReference>
<dbReference type="PANTHER" id="PTHR13947">
    <property type="entry name" value="GNAT FAMILY N-ACETYLTRANSFERASE"/>
    <property type="match status" value="1"/>
</dbReference>